<gene>
    <name evidence="8" type="ORF">FG382_19310</name>
</gene>
<keyword evidence="4 7" id="KW-0812">Transmembrane</keyword>
<evidence type="ECO:0000256" key="5">
    <source>
        <dbReference type="ARBA" id="ARBA00022989"/>
    </source>
</evidence>
<evidence type="ECO:0000256" key="2">
    <source>
        <dbReference type="ARBA" id="ARBA00022448"/>
    </source>
</evidence>
<dbReference type="RefSeq" id="WP_142540511.1">
    <property type="nucleotide sequence ID" value="NZ_BMIE01000002.1"/>
</dbReference>
<evidence type="ECO:0000256" key="3">
    <source>
        <dbReference type="ARBA" id="ARBA00022475"/>
    </source>
</evidence>
<keyword evidence="5" id="KW-1133">Transmembrane helix</keyword>
<evidence type="ECO:0000313" key="9">
    <source>
        <dbReference type="Proteomes" id="UP000317316"/>
    </source>
</evidence>
<dbReference type="SUPFAM" id="SSF103481">
    <property type="entry name" value="Multidrug resistance efflux transporter EmrE"/>
    <property type="match status" value="1"/>
</dbReference>
<keyword evidence="2" id="KW-0813">Transport</keyword>
<dbReference type="PANTHER" id="PTHR30561">
    <property type="entry name" value="SMR FAMILY PROTON-DEPENDENT DRUG EFFLUX TRANSPORTER SUGE"/>
    <property type="match status" value="1"/>
</dbReference>
<name>A0A544SWF3_9BACI</name>
<proteinExistence type="inferred from homology"/>
<evidence type="ECO:0000256" key="1">
    <source>
        <dbReference type="ARBA" id="ARBA00004651"/>
    </source>
</evidence>
<dbReference type="GO" id="GO:0022857">
    <property type="term" value="F:transmembrane transporter activity"/>
    <property type="evidence" value="ECO:0007669"/>
    <property type="project" value="InterPro"/>
</dbReference>
<sequence>MVHSSISSAVLLLSTSIFVLNNTAYALWSGIGNVATTIISVLIWKEKINVASITGIALILKDVVILNLFGPEHGEASKNEKVSESTIVASKFVPMFPHTLLLPKS</sequence>
<comment type="similarity">
    <text evidence="7">Belongs to the drug/metabolite transporter (DMT) superfamily. Small multidrug resistance (SMR) (TC 2.A.7.1) family.</text>
</comment>
<comment type="subcellular location">
    <subcellularLocation>
        <location evidence="1 7">Cell membrane</location>
        <topology evidence="1 7">Multi-pass membrane protein</topology>
    </subcellularLocation>
</comment>
<dbReference type="GO" id="GO:0005886">
    <property type="term" value="C:plasma membrane"/>
    <property type="evidence" value="ECO:0007669"/>
    <property type="project" value="UniProtKB-SubCell"/>
</dbReference>
<reference evidence="8 9" key="1">
    <citation type="submission" date="2019-05" db="EMBL/GenBank/DDBJ databases">
        <title>Psychrobacillus vulpis sp. nov., a new species isolated from feces of a red fox that inhabits in The Tablas de Daimiel Natural Park, Albacete, Spain.</title>
        <authorList>
            <person name="Rodriguez M."/>
            <person name="Reina J.C."/>
            <person name="Bejar V."/>
            <person name="Llamas I."/>
        </authorList>
    </citation>
    <scope>NUCLEOTIDE SEQUENCE [LARGE SCALE GENOMIC DNA]</scope>
    <source>
        <strain evidence="8 9">NEAU-3TGS17</strain>
    </source>
</reference>
<evidence type="ECO:0000313" key="8">
    <source>
        <dbReference type="EMBL" id="TQR09535.1"/>
    </source>
</evidence>
<dbReference type="Pfam" id="PF00893">
    <property type="entry name" value="Multi_Drug_Res"/>
    <property type="match status" value="1"/>
</dbReference>
<dbReference type="InterPro" id="IPR000390">
    <property type="entry name" value="Small_drug/metabolite_transptr"/>
</dbReference>
<dbReference type="InterPro" id="IPR037185">
    <property type="entry name" value="EmrE-like"/>
</dbReference>
<dbReference type="AlphaFoldDB" id="A0A544SWF3"/>
<dbReference type="Gene3D" id="1.10.3730.20">
    <property type="match status" value="1"/>
</dbReference>
<evidence type="ECO:0000256" key="7">
    <source>
        <dbReference type="RuleBase" id="RU003942"/>
    </source>
</evidence>
<keyword evidence="9" id="KW-1185">Reference proteome</keyword>
<keyword evidence="3" id="KW-1003">Cell membrane</keyword>
<dbReference type="Proteomes" id="UP000317316">
    <property type="component" value="Unassembled WGS sequence"/>
</dbReference>
<comment type="caution">
    <text evidence="8">The sequence shown here is derived from an EMBL/GenBank/DDBJ whole genome shotgun (WGS) entry which is preliminary data.</text>
</comment>
<evidence type="ECO:0000256" key="4">
    <source>
        <dbReference type="ARBA" id="ARBA00022692"/>
    </source>
</evidence>
<evidence type="ECO:0000256" key="6">
    <source>
        <dbReference type="ARBA" id="ARBA00023136"/>
    </source>
</evidence>
<protein>
    <submittedName>
        <fullName evidence="8">Uncharacterized protein</fullName>
    </submittedName>
</protein>
<accession>A0A544SWF3</accession>
<keyword evidence="6" id="KW-0472">Membrane</keyword>
<dbReference type="OrthoDB" id="21828at2"/>
<dbReference type="EMBL" id="VDGH01000013">
    <property type="protein sequence ID" value="TQR09535.1"/>
    <property type="molecule type" value="Genomic_DNA"/>
</dbReference>
<dbReference type="InterPro" id="IPR045324">
    <property type="entry name" value="Small_multidrug_res"/>
</dbReference>
<organism evidence="8 9">
    <name type="scientific">Psychrobacillus lasiicapitis</name>
    <dbReference type="NCBI Taxonomy" id="1636719"/>
    <lineage>
        <taxon>Bacteria</taxon>
        <taxon>Bacillati</taxon>
        <taxon>Bacillota</taxon>
        <taxon>Bacilli</taxon>
        <taxon>Bacillales</taxon>
        <taxon>Bacillaceae</taxon>
        <taxon>Psychrobacillus</taxon>
    </lineage>
</organism>
<dbReference type="PANTHER" id="PTHR30561:SF1">
    <property type="entry name" value="MULTIDRUG TRANSPORTER EMRE"/>
    <property type="match status" value="1"/>
</dbReference>